<feature type="transmembrane region" description="Helical" evidence="10">
    <location>
        <begin position="321"/>
        <end position="342"/>
    </location>
</feature>
<evidence type="ECO:0000256" key="8">
    <source>
        <dbReference type="ARBA" id="ARBA00023136"/>
    </source>
</evidence>
<keyword evidence="4 10" id="KW-0812">Transmembrane</keyword>
<accession>A0A7D7XVK3</accession>
<protein>
    <recommendedName>
        <fullName evidence="9 10">Protein translocase subunit SecY</fullName>
    </recommendedName>
</protein>
<dbReference type="PANTHER" id="PTHR10906">
    <property type="entry name" value="SECY/SEC61-ALPHA FAMILY MEMBER"/>
    <property type="match status" value="1"/>
</dbReference>
<keyword evidence="16" id="KW-1185">Reference proteome</keyword>
<evidence type="ECO:0000256" key="11">
    <source>
        <dbReference type="RuleBase" id="RU000537"/>
    </source>
</evidence>
<dbReference type="AlphaFoldDB" id="A0A7D7XVK3"/>
<dbReference type="InterPro" id="IPR002208">
    <property type="entry name" value="SecY/SEC61-alpha"/>
</dbReference>
<dbReference type="HAMAP" id="MF_01465">
    <property type="entry name" value="SecY"/>
    <property type="match status" value="1"/>
</dbReference>
<organism evidence="15 16">
    <name type="scientific">Mycoplasma tullyi</name>
    <dbReference type="NCBI Taxonomy" id="1612150"/>
    <lineage>
        <taxon>Bacteria</taxon>
        <taxon>Bacillati</taxon>
        <taxon>Mycoplasmatota</taxon>
        <taxon>Mollicutes</taxon>
        <taxon>Mycoplasmataceae</taxon>
        <taxon>Mycoplasma</taxon>
    </lineage>
</organism>
<dbReference type="PROSITE" id="PS00756">
    <property type="entry name" value="SECY_2"/>
    <property type="match status" value="1"/>
</dbReference>
<comment type="similarity">
    <text evidence="2 10 13">Belongs to the SecY/SEC61-alpha family.</text>
</comment>
<comment type="function">
    <text evidence="10 11">The central subunit of the protein translocation channel SecYEG. Consists of two halves formed by TMs 1-5 and 6-10. These two domains form a lateral gate at the front which open onto the bilayer between TMs 2 and 7, and are clamped together by SecE at the back. The channel is closed by both a pore ring composed of hydrophobic SecY resides and a short helix (helix 2A) on the extracellular side of the membrane which forms a plug. The plug probably moves laterally to allow the channel to open. The ring and the pore may move independently.</text>
</comment>
<feature type="compositionally biased region" description="Basic and acidic residues" evidence="14">
    <location>
        <begin position="478"/>
        <end position="489"/>
    </location>
</feature>
<keyword evidence="5 10" id="KW-0653">Protein transport</keyword>
<evidence type="ECO:0000256" key="5">
    <source>
        <dbReference type="ARBA" id="ARBA00022927"/>
    </source>
</evidence>
<evidence type="ECO:0000256" key="1">
    <source>
        <dbReference type="ARBA" id="ARBA00004141"/>
    </source>
</evidence>
<feature type="transmembrane region" description="Helical" evidence="10">
    <location>
        <begin position="164"/>
        <end position="184"/>
    </location>
</feature>
<comment type="subunit">
    <text evidence="10">Component of the Sec protein translocase complex. Heterotrimer consisting of SecY, SecE and SecG subunits. The heterotrimers can form oligomers, although 1 heterotrimer is thought to be able to translocate proteins. Interacts with the ribosome. Interacts with SecDF, and other proteins may be involved. Interacts with SecA.</text>
</comment>
<proteinExistence type="inferred from homology"/>
<feature type="transmembrane region" description="Helical" evidence="10">
    <location>
        <begin position="380"/>
        <end position="402"/>
    </location>
</feature>
<gene>
    <name evidence="10 15" type="primary">secY</name>
    <name evidence="15" type="ORF">H3143_00345</name>
</gene>
<dbReference type="PRINTS" id="PR00303">
    <property type="entry name" value="SECYTRNLCASE"/>
</dbReference>
<dbReference type="NCBIfam" id="TIGR00967">
    <property type="entry name" value="3a0501s007"/>
    <property type="match status" value="1"/>
</dbReference>
<comment type="subcellular location">
    <subcellularLocation>
        <location evidence="10">Cell membrane</location>
        <topology evidence="10">Multi-pass membrane protein</topology>
    </subcellularLocation>
    <subcellularLocation>
        <location evidence="1 12">Membrane</location>
        <topology evidence="1 12">Multi-pass membrane protein</topology>
    </subcellularLocation>
</comment>
<dbReference type="InterPro" id="IPR023201">
    <property type="entry name" value="SecY_dom_sf"/>
</dbReference>
<evidence type="ECO:0000256" key="13">
    <source>
        <dbReference type="RuleBase" id="RU004349"/>
    </source>
</evidence>
<dbReference type="RefSeq" id="WP_182078869.1">
    <property type="nucleotide sequence ID" value="NZ_CP059674.1"/>
</dbReference>
<evidence type="ECO:0000256" key="14">
    <source>
        <dbReference type="SAM" id="MobiDB-lite"/>
    </source>
</evidence>
<feature type="transmembrane region" description="Helical" evidence="10">
    <location>
        <begin position="279"/>
        <end position="301"/>
    </location>
</feature>
<feature type="transmembrane region" description="Helical" evidence="10">
    <location>
        <begin position="408"/>
        <end position="426"/>
    </location>
</feature>
<dbReference type="EMBL" id="CP059674">
    <property type="protein sequence ID" value="QMT98594.1"/>
    <property type="molecule type" value="Genomic_DNA"/>
</dbReference>
<dbReference type="GO" id="GO:0005886">
    <property type="term" value="C:plasma membrane"/>
    <property type="evidence" value="ECO:0007669"/>
    <property type="project" value="UniProtKB-SubCell"/>
</dbReference>
<feature type="transmembrane region" description="Helical" evidence="10">
    <location>
        <begin position="23"/>
        <end position="47"/>
    </location>
</feature>
<dbReference type="SUPFAM" id="SSF103491">
    <property type="entry name" value="Preprotein translocase SecY subunit"/>
    <property type="match status" value="1"/>
</dbReference>
<evidence type="ECO:0000313" key="15">
    <source>
        <dbReference type="EMBL" id="QMT98594.1"/>
    </source>
</evidence>
<dbReference type="InterPro" id="IPR030659">
    <property type="entry name" value="SecY_CS"/>
</dbReference>
<feature type="transmembrane region" description="Helical" evidence="10">
    <location>
        <begin position="232"/>
        <end position="249"/>
    </location>
</feature>
<dbReference type="Proteomes" id="UP000514704">
    <property type="component" value="Chromosome"/>
</dbReference>
<feature type="transmembrane region" description="Helical" evidence="10">
    <location>
        <begin position="67"/>
        <end position="90"/>
    </location>
</feature>
<evidence type="ECO:0000256" key="4">
    <source>
        <dbReference type="ARBA" id="ARBA00022692"/>
    </source>
</evidence>
<dbReference type="Gene3D" id="1.10.3370.10">
    <property type="entry name" value="SecY subunit domain"/>
    <property type="match status" value="1"/>
</dbReference>
<evidence type="ECO:0000256" key="9">
    <source>
        <dbReference type="ARBA" id="ARBA00039733"/>
    </source>
</evidence>
<evidence type="ECO:0000256" key="3">
    <source>
        <dbReference type="ARBA" id="ARBA00022448"/>
    </source>
</evidence>
<dbReference type="PIRSF" id="PIRSF004557">
    <property type="entry name" value="SecY"/>
    <property type="match status" value="1"/>
</dbReference>
<feature type="transmembrane region" description="Helical" evidence="10">
    <location>
        <begin position="123"/>
        <end position="144"/>
    </location>
</feature>
<reference evidence="15 16" key="1">
    <citation type="journal article" date="2017" name="Int. J. Syst. Evol. Microbiol.">
        <title>Mycoplasma tullyi sp. nov., isolated from penguins of the genus Spheniscus.</title>
        <authorList>
            <person name="Yavari C.A."/>
            <person name="Ramirez A.S."/>
            <person name="Nicholas R.A.J."/>
            <person name="Radford A.D."/>
            <person name="Darby A.C."/>
            <person name="Bradbury J.M."/>
        </authorList>
    </citation>
    <scope>NUCLEOTIDE SEQUENCE [LARGE SCALE GENOMIC DNA]</scope>
    <source>
        <strain evidence="15 16">56A97T</strain>
    </source>
</reference>
<dbReference type="PROSITE" id="PS00755">
    <property type="entry name" value="SECY_1"/>
    <property type="match status" value="1"/>
</dbReference>
<feature type="transmembrane region" description="Helical" evidence="10">
    <location>
        <begin position="191"/>
        <end position="212"/>
    </location>
</feature>
<keyword evidence="8 10" id="KW-0472">Membrane</keyword>
<dbReference type="InterPro" id="IPR026593">
    <property type="entry name" value="SecY"/>
</dbReference>
<keyword evidence="6 10" id="KW-1133">Transmembrane helix</keyword>
<evidence type="ECO:0000256" key="2">
    <source>
        <dbReference type="ARBA" id="ARBA00005751"/>
    </source>
</evidence>
<feature type="region of interest" description="Disordered" evidence="14">
    <location>
        <begin position="478"/>
        <end position="500"/>
    </location>
</feature>
<evidence type="ECO:0000256" key="6">
    <source>
        <dbReference type="ARBA" id="ARBA00022989"/>
    </source>
</evidence>
<dbReference type="GO" id="GO:0043952">
    <property type="term" value="P:protein transport by the Sec complex"/>
    <property type="evidence" value="ECO:0007669"/>
    <property type="project" value="UniProtKB-UniRule"/>
</dbReference>
<evidence type="ECO:0000256" key="12">
    <source>
        <dbReference type="RuleBase" id="RU003484"/>
    </source>
</evidence>
<dbReference type="Pfam" id="PF00344">
    <property type="entry name" value="SecY"/>
    <property type="match status" value="1"/>
</dbReference>
<dbReference type="KEGG" id="mtuy:H3143_00345"/>
<dbReference type="GO" id="GO:0006605">
    <property type="term" value="P:protein targeting"/>
    <property type="evidence" value="ECO:0007669"/>
    <property type="project" value="UniProtKB-UniRule"/>
</dbReference>
<keyword evidence="3 10" id="KW-0813">Transport</keyword>
<sequence length="500" mass="55254">MAKTNSKNLLGQKIIQLLRNRDFVISVFVTLFLILLFRVISVIPLPGITISQDQNNLNNGVSDFFDLFNLLGGGGLSQLSLFAVGISPYISAQIIMQLLSTDLIPPLSKLAKSGELGRRRIELITRFVTLPFAVVQAFAIIALINNQRNGAIRFENGDALHQAFYIVTMTAGTYIGIFIGDIISKKGVGNGITLLILSGILARLPDGFIVMYRVLGGVIISTNPILTSAINFSLYFLAFLVLLLATTFVNSSTRRIPIQQTGEGMVLGNEKLPYLPIKLNAAGVIPVIFASSIMSIPITIAEFQPQSEARWFVEDYLSLRTPVGISLYVVLIIIFTFFYSYIQINPEQLAENFNKSHKFIPGVRPGIDTEKHITKVLMRINFIGAPFLAVVAVIPYIISLVLHVPTTLSLGGTGIIIMVSASMELYRSLRSAATTTSYQRLRKDIANKIEVELSLNDYMNKPNQDHNQYGLLGQHKKVEPNNEDKKKNSSDSSLEVSQLW</sequence>
<dbReference type="FunFam" id="1.10.3370.10:FF:000001">
    <property type="entry name" value="Preprotein translocase subunit SecY"/>
    <property type="match status" value="1"/>
</dbReference>
<name>A0A7D7XVK3_9MOLU</name>
<evidence type="ECO:0000313" key="16">
    <source>
        <dbReference type="Proteomes" id="UP000514704"/>
    </source>
</evidence>
<evidence type="ECO:0000256" key="7">
    <source>
        <dbReference type="ARBA" id="ARBA00023010"/>
    </source>
</evidence>
<keyword evidence="7 10" id="KW-0811">Translocation</keyword>
<dbReference type="GO" id="GO:0065002">
    <property type="term" value="P:intracellular protein transmembrane transport"/>
    <property type="evidence" value="ECO:0007669"/>
    <property type="project" value="UniProtKB-UniRule"/>
</dbReference>
<evidence type="ECO:0000256" key="10">
    <source>
        <dbReference type="HAMAP-Rule" id="MF_01465"/>
    </source>
</evidence>
<keyword evidence="10" id="KW-1003">Cell membrane</keyword>